<dbReference type="InterPro" id="IPR018060">
    <property type="entry name" value="HTH_AraC"/>
</dbReference>
<dbReference type="GO" id="GO:0043565">
    <property type="term" value="F:sequence-specific DNA binding"/>
    <property type="evidence" value="ECO:0007669"/>
    <property type="project" value="InterPro"/>
</dbReference>
<protein>
    <submittedName>
        <fullName evidence="6">PAS domain-containing protein</fullName>
    </submittedName>
</protein>
<dbReference type="Gene3D" id="1.10.10.60">
    <property type="entry name" value="Homeodomain-like"/>
    <property type="match status" value="1"/>
</dbReference>
<keyword evidence="3" id="KW-0804">Transcription</keyword>
<evidence type="ECO:0000259" key="5">
    <source>
        <dbReference type="PROSITE" id="PS01124"/>
    </source>
</evidence>
<keyword evidence="4" id="KW-0472">Membrane</keyword>
<comment type="caution">
    <text evidence="6">The sequence shown here is derived from an EMBL/GenBank/DDBJ whole genome shotgun (WGS) entry which is preliminary data.</text>
</comment>
<dbReference type="Proteomes" id="UP000249518">
    <property type="component" value="Unassembled WGS sequence"/>
</dbReference>
<dbReference type="InterPro" id="IPR035965">
    <property type="entry name" value="PAS-like_dom_sf"/>
</dbReference>
<feature type="domain" description="HTH araC/xylS-type" evidence="5">
    <location>
        <begin position="192"/>
        <end position="291"/>
    </location>
</feature>
<proteinExistence type="predicted"/>
<evidence type="ECO:0000313" key="7">
    <source>
        <dbReference type="Proteomes" id="UP000249518"/>
    </source>
</evidence>
<dbReference type="SUPFAM" id="SSF55785">
    <property type="entry name" value="PYP-like sensor domain (PAS domain)"/>
    <property type="match status" value="1"/>
</dbReference>
<dbReference type="SUPFAM" id="SSF46689">
    <property type="entry name" value="Homeodomain-like"/>
    <property type="match status" value="1"/>
</dbReference>
<evidence type="ECO:0000313" key="6">
    <source>
        <dbReference type="EMBL" id="RAR46491.1"/>
    </source>
</evidence>
<gene>
    <name evidence="6" type="ORF">B0I10_11826</name>
</gene>
<keyword evidence="4" id="KW-1133">Transmembrane helix</keyword>
<dbReference type="SMART" id="SM00342">
    <property type="entry name" value="HTH_ARAC"/>
    <property type="match status" value="1"/>
</dbReference>
<dbReference type="AlphaFoldDB" id="A0A328WJU0"/>
<organism evidence="6 7">
    <name type="scientific">Flavobacterium lacus</name>
    <dbReference type="NCBI Taxonomy" id="1353778"/>
    <lineage>
        <taxon>Bacteria</taxon>
        <taxon>Pseudomonadati</taxon>
        <taxon>Bacteroidota</taxon>
        <taxon>Flavobacteriia</taxon>
        <taxon>Flavobacteriales</taxon>
        <taxon>Flavobacteriaceae</taxon>
        <taxon>Flavobacterium</taxon>
    </lineage>
</organism>
<accession>A0A328WJU0</accession>
<keyword evidence="7" id="KW-1185">Reference proteome</keyword>
<evidence type="ECO:0000256" key="2">
    <source>
        <dbReference type="ARBA" id="ARBA00023125"/>
    </source>
</evidence>
<keyword evidence="2" id="KW-0238">DNA-binding</keyword>
<dbReference type="InterPro" id="IPR000014">
    <property type="entry name" value="PAS"/>
</dbReference>
<dbReference type="RefSeq" id="WP_112087296.1">
    <property type="nucleotide sequence ID" value="NZ_QLSV01000018.1"/>
</dbReference>
<dbReference type="PANTHER" id="PTHR43280:SF2">
    <property type="entry name" value="HTH-TYPE TRANSCRIPTIONAL REGULATOR EXSA"/>
    <property type="match status" value="1"/>
</dbReference>
<dbReference type="EMBL" id="QLSV01000018">
    <property type="protein sequence ID" value="RAR46491.1"/>
    <property type="molecule type" value="Genomic_DNA"/>
</dbReference>
<keyword evidence="4" id="KW-0812">Transmembrane</keyword>
<dbReference type="GO" id="GO:0003700">
    <property type="term" value="F:DNA-binding transcription factor activity"/>
    <property type="evidence" value="ECO:0007669"/>
    <property type="project" value="InterPro"/>
</dbReference>
<dbReference type="CDD" id="cd00130">
    <property type="entry name" value="PAS"/>
    <property type="match status" value="1"/>
</dbReference>
<sequence>MDKKQNHSNIIFHILFQLATGKTDWNYETFPQNKEWQKIKSLLIEVTKQLEQIISQSEVHSPYYNYQNGFHFALLLTPNFTIMEYNHKLPNELGYKPKEVQNNKLADLLHNNQTLPIPTIKKILKQKKELQLLLTFRTKQQKVITANCTLILLPGSATILLIAIKTIQKEIWDILQLDQNANRTDAEIIQIQKVSQFILSQLHLPLPTTREIATQFQTNEFTLKKLFRDHLHTSIYQFYNHERLKNAHELIQQTNLSLVEIALHCGFNDYHSFATAFKKKYHYPPSQVKRPE</sequence>
<dbReference type="Pfam" id="PF13426">
    <property type="entry name" value="PAS_9"/>
    <property type="match status" value="1"/>
</dbReference>
<dbReference type="PROSITE" id="PS01124">
    <property type="entry name" value="HTH_ARAC_FAMILY_2"/>
    <property type="match status" value="1"/>
</dbReference>
<dbReference type="InterPro" id="IPR009057">
    <property type="entry name" value="Homeodomain-like_sf"/>
</dbReference>
<evidence type="ECO:0000256" key="4">
    <source>
        <dbReference type="SAM" id="Phobius"/>
    </source>
</evidence>
<keyword evidence="1" id="KW-0805">Transcription regulation</keyword>
<evidence type="ECO:0000256" key="3">
    <source>
        <dbReference type="ARBA" id="ARBA00023163"/>
    </source>
</evidence>
<reference evidence="6 7" key="1">
    <citation type="submission" date="2018-06" db="EMBL/GenBank/DDBJ databases">
        <title>Genomic Encyclopedia of Type Strains, Phase III (KMG-III): the genomes of soil and plant-associated and newly described type strains.</title>
        <authorList>
            <person name="Whitman W."/>
        </authorList>
    </citation>
    <scope>NUCLEOTIDE SEQUENCE [LARGE SCALE GENOMIC DNA]</scope>
    <source>
        <strain evidence="6 7">CGMCC 1.12504</strain>
    </source>
</reference>
<dbReference type="Pfam" id="PF12833">
    <property type="entry name" value="HTH_18"/>
    <property type="match status" value="1"/>
</dbReference>
<name>A0A328WJU0_9FLAO</name>
<evidence type="ECO:0000256" key="1">
    <source>
        <dbReference type="ARBA" id="ARBA00023015"/>
    </source>
</evidence>
<dbReference type="OrthoDB" id="1451418at2"/>
<feature type="transmembrane region" description="Helical" evidence="4">
    <location>
        <begin position="143"/>
        <end position="164"/>
    </location>
</feature>
<dbReference type="PANTHER" id="PTHR43280">
    <property type="entry name" value="ARAC-FAMILY TRANSCRIPTIONAL REGULATOR"/>
    <property type="match status" value="1"/>
</dbReference>